<feature type="signal peptide" evidence="1">
    <location>
        <begin position="1"/>
        <end position="17"/>
    </location>
</feature>
<evidence type="ECO:0000256" key="1">
    <source>
        <dbReference type="SAM" id="SignalP"/>
    </source>
</evidence>
<protein>
    <recommendedName>
        <fullName evidence="4">DUF930 domain-containing protein</fullName>
    </recommendedName>
</protein>
<evidence type="ECO:0000313" key="3">
    <source>
        <dbReference type="Proteomes" id="UP000076023"/>
    </source>
</evidence>
<comment type="caution">
    <text evidence="2">The sequence shown here is derived from an EMBL/GenBank/DDBJ whole genome shotgun (WGS) entry which is preliminary data.</text>
</comment>
<feature type="chain" id="PRO_5007524920" description="DUF930 domain-containing protein" evidence="1">
    <location>
        <begin position="18"/>
        <end position="133"/>
    </location>
</feature>
<keyword evidence="1" id="KW-0732">Signal</keyword>
<sequence>MMRLLLAFLLLPCALFGASTRAELIFNIQSAIKTQNSAALAQCFNFDGADDATRKAYARVIKSMCTWPDPMVQTSERNGTGQLKMTKDGRPVHLNGDWTFQVHLYASPDKKQGFVFPAGQVRGDYYILLAIPD</sequence>
<keyword evidence="3" id="KW-1185">Reference proteome</keyword>
<evidence type="ECO:0000313" key="2">
    <source>
        <dbReference type="EMBL" id="GAT34244.1"/>
    </source>
</evidence>
<dbReference type="Proteomes" id="UP000076023">
    <property type="component" value="Unassembled WGS sequence"/>
</dbReference>
<dbReference type="InParanoid" id="A0A146GBR4"/>
<organism evidence="2 3">
    <name type="scientific">Terrimicrobium sacchariphilum</name>
    <dbReference type="NCBI Taxonomy" id="690879"/>
    <lineage>
        <taxon>Bacteria</taxon>
        <taxon>Pseudomonadati</taxon>
        <taxon>Verrucomicrobiota</taxon>
        <taxon>Terrimicrobiia</taxon>
        <taxon>Terrimicrobiales</taxon>
        <taxon>Terrimicrobiaceae</taxon>
        <taxon>Terrimicrobium</taxon>
    </lineage>
</organism>
<proteinExistence type="predicted"/>
<dbReference type="AlphaFoldDB" id="A0A146GBR4"/>
<dbReference type="RefSeq" id="WP_153811432.1">
    <property type="nucleotide sequence ID" value="NZ_BDCO01000002.1"/>
</dbReference>
<dbReference type="STRING" id="690879.TSACC_22669"/>
<reference evidence="3" key="1">
    <citation type="journal article" date="2017" name="Genome Announc.">
        <title>Draft Genome Sequence of Terrimicrobium sacchariphilum NM-5T, a Facultative Anaerobic Soil Bacterium of the Class Spartobacteria.</title>
        <authorList>
            <person name="Qiu Y.L."/>
            <person name="Tourlousse D.M."/>
            <person name="Matsuura N."/>
            <person name="Ohashi A."/>
            <person name="Sekiguchi Y."/>
        </authorList>
    </citation>
    <scope>NUCLEOTIDE SEQUENCE [LARGE SCALE GENOMIC DNA]</scope>
    <source>
        <strain evidence="3">NM-5</strain>
    </source>
</reference>
<dbReference type="OrthoDB" id="9833742at2"/>
<evidence type="ECO:0008006" key="4">
    <source>
        <dbReference type="Google" id="ProtNLM"/>
    </source>
</evidence>
<name>A0A146GBR4_TERSA</name>
<accession>A0A146GBR4</accession>
<dbReference type="EMBL" id="BDCO01000002">
    <property type="protein sequence ID" value="GAT34244.1"/>
    <property type="molecule type" value="Genomic_DNA"/>
</dbReference>
<gene>
    <name evidence="2" type="ORF">TSACC_22669</name>
</gene>